<evidence type="ECO:0000313" key="2">
    <source>
        <dbReference type="EMBL" id="QUN05711.1"/>
    </source>
</evidence>
<keyword evidence="1" id="KW-0812">Transmembrane</keyword>
<reference evidence="2 3" key="1">
    <citation type="submission" date="2021-04" db="EMBL/GenBank/DDBJ databases">
        <title>Novel species identification of genus Shewanella.</title>
        <authorList>
            <person name="Liu G."/>
        </authorList>
    </citation>
    <scope>NUCLEOTIDE SEQUENCE [LARGE SCALE GENOMIC DNA]</scope>
    <source>
        <strain evidence="2 3">FJAT-54481</strain>
    </source>
</reference>
<dbReference type="Proteomes" id="UP000679575">
    <property type="component" value="Chromosome"/>
</dbReference>
<dbReference type="RefSeq" id="WP_212594738.1">
    <property type="nucleotide sequence ID" value="NZ_CP073587.1"/>
</dbReference>
<accession>A0ABX7YUB4</accession>
<dbReference type="EMBL" id="CP073587">
    <property type="protein sequence ID" value="QUN05711.1"/>
    <property type="molecule type" value="Genomic_DNA"/>
</dbReference>
<evidence type="ECO:0000256" key="1">
    <source>
        <dbReference type="SAM" id="Phobius"/>
    </source>
</evidence>
<feature type="transmembrane region" description="Helical" evidence="1">
    <location>
        <begin position="128"/>
        <end position="146"/>
    </location>
</feature>
<evidence type="ECO:0008006" key="4">
    <source>
        <dbReference type="Google" id="ProtNLM"/>
    </source>
</evidence>
<protein>
    <recommendedName>
        <fullName evidence="4">DNA gyrase subunit B</fullName>
    </recommendedName>
</protein>
<feature type="transmembrane region" description="Helical" evidence="1">
    <location>
        <begin position="53"/>
        <end position="71"/>
    </location>
</feature>
<organism evidence="2 3">
    <name type="scientific">Shewanella yunxiaonensis</name>
    <dbReference type="NCBI Taxonomy" id="2829809"/>
    <lineage>
        <taxon>Bacteria</taxon>
        <taxon>Pseudomonadati</taxon>
        <taxon>Pseudomonadota</taxon>
        <taxon>Gammaproteobacteria</taxon>
        <taxon>Alteromonadales</taxon>
        <taxon>Shewanellaceae</taxon>
        <taxon>Shewanella</taxon>
    </lineage>
</organism>
<evidence type="ECO:0000313" key="3">
    <source>
        <dbReference type="Proteomes" id="UP000679575"/>
    </source>
</evidence>
<feature type="transmembrane region" description="Helical" evidence="1">
    <location>
        <begin position="29"/>
        <end position="46"/>
    </location>
</feature>
<keyword evidence="3" id="KW-1185">Reference proteome</keyword>
<gene>
    <name evidence="2" type="ORF">KDN34_16270</name>
</gene>
<keyword evidence="1" id="KW-1133">Transmembrane helix</keyword>
<proteinExistence type="predicted"/>
<feature type="transmembrane region" description="Helical" evidence="1">
    <location>
        <begin position="152"/>
        <end position="174"/>
    </location>
</feature>
<feature type="transmembrane region" description="Helical" evidence="1">
    <location>
        <begin position="77"/>
        <end position="97"/>
    </location>
</feature>
<sequence>MGKLAQAVTFILLLGYPLAVYLGLNYLPGNLLAPLLALLLLLRLVTQKQPLRLLALPVLFGLLLALGSFVARQQHWLLYYPIVMNLCMLGLFGSSLLKGPSMVERLAKITEPQLPDAARPYLRKVTGLWCLLFVINGSMATYTALYTSLATWTLYNGLIAYLLIGLLAGSEWLYRHFWLTRS</sequence>
<keyword evidence="1" id="KW-0472">Membrane</keyword>
<name>A0ABX7YUB4_9GAMM</name>